<proteinExistence type="predicted"/>
<dbReference type="InterPro" id="IPR033856">
    <property type="entry name" value="Trp_halogen"/>
</dbReference>
<name>A0A2P7QKH6_9SPHN</name>
<dbReference type="OrthoDB" id="462203at2"/>
<dbReference type="AlphaFoldDB" id="A0A2P7QKH6"/>
<dbReference type="Proteomes" id="UP000241167">
    <property type="component" value="Unassembled WGS sequence"/>
</dbReference>
<dbReference type="SUPFAM" id="SSF51905">
    <property type="entry name" value="FAD/NAD(P)-binding domain"/>
    <property type="match status" value="1"/>
</dbReference>
<keyword evidence="2" id="KW-0285">Flavoprotein</keyword>
<evidence type="ECO:0000256" key="2">
    <source>
        <dbReference type="PIRSR" id="PIRSR011396-2"/>
    </source>
</evidence>
<protein>
    <submittedName>
        <fullName evidence="3">Tryptophan halogenase</fullName>
    </submittedName>
</protein>
<feature type="binding site" evidence="2">
    <location>
        <position position="350"/>
    </location>
    <ligand>
        <name>FAD</name>
        <dbReference type="ChEBI" id="CHEBI:57692"/>
    </ligand>
</feature>
<dbReference type="GO" id="GO:0000166">
    <property type="term" value="F:nucleotide binding"/>
    <property type="evidence" value="ECO:0007669"/>
    <property type="project" value="UniProtKB-KW"/>
</dbReference>
<feature type="binding site" evidence="2">
    <location>
        <position position="346"/>
    </location>
    <ligand>
        <name>L-tryptophan</name>
        <dbReference type="ChEBI" id="CHEBI:57912"/>
    </ligand>
</feature>
<dbReference type="Pfam" id="PF04820">
    <property type="entry name" value="Trp_halogenase"/>
    <property type="match status" value="1"/>
</dbReference>
<dbReference type="PANTHER" id="PTHR43747">
    <property type="entry name" value="FAD-BINDING PROTEIN"/>
    <property type="match status" value="1"/>
</dbReference>
<dbReference type="Gene3D" id="3.50.50.60">
    <property type="entry name" value="FAD/NAD(P)-binding domain"/>
    <property type="match status" value="1"/>
</dbReference>
<comment type="caution">
    <text evidence="3">The sequence shown here is derived from an EMBL/GenBank/DDBJ whole genome shotgun (WGS) entry which is preliminary data.</text>
</comment>
<feature type="binding site" evidence="2">
    <location>
        <begin position="14"/>
        <end position="17"/>
    </location>
    <ligand>
        <name>FAD</name>
        <dbReference type="ChEBI" id="CHEBI:57692"/>
    </ligand>
</feature>
<feature type="binding site" evidence="2">
    <location>
        <position position="337"/>
    </location>
    <ligand>
        <name>FAD</name>
        <dbReference type="ChEBI" id="CHEBI:57692"/>
    </ligand>
</feature>
<evidence type="ECO:0000313" key="3">
    <source>
        <dbReference type="EMBL" id="PSJ38463.1"/>
    </source>
</evidence>
<reference evidence="3 4" key="1">
    <citation type="submission" date="2018-03" db="EMBL/GenBank/DDBJ databases">
        <title>The draft genome of Sphingosinicella sp. GL-C-18.</title>
        <authorList>
            <person name="Liu L."/>
            <person name="Li L."/>
            <person name="Liang L."/>
            <person name="Zhang X."/>
            <person name="Wang T."/>
        </authorList>
    </citation>
    <scope>NUCLEOTIDE SEQUENCE [LARGE SCALE GENOMIC DNA]</scope>
    <source>
        <strain evidence="3 4">GL-C-18</strain>
    </source>
</reference>
<dbReference type="PANTHER" id="PTHR43747:SF4">
    <property type="entry name" value="FLAVIN-DEPENDENT TRYPTOPHAN HALOGENASE"/>
    <property type="match status" value="1"/>
</dbReference>
<dbReference type="InterPro" id="IPR036188">
    <property type="entry name" value="FAD/NAD-bd_sf"/>
</dbReference>
<keyword evidence="2" id="KW-0274">FAD</keyword>
<keyword evidence="4" id="KW-1185">Reference proteome</keyword>
<dbReference type="InterPro" id="IPR050816">
    <property type="entry name" value="Flavin-dep_Halogenase_NPB"/>
</dbReference>
<dbReference type="EMBL" id="PXYI01000006">
    <property type="protein sequence ID" value="PSJ38463.1"/>
    <property type="molecule type" value="Genomic_DNA"/>
</dbReference>
<dbReference type="PIRSF" id="PIRSF011396">
    <property type="entry name" value="Trp_halogenase"/>
    <property type="match status" value="1"/>
</dbReference>
<evidence type="ECO:0000256" key="1">
    <source>
        <dbReference type="PIRSR" id="PIRSR011396-1"/>
    </source>
</evidence>
<dbReference type="RefSeq" id="WP_106514533.1">
    <property type="nucleotide sequence ID" value="NZ_PXYI01000006.1"/>
</dbReference>
<dbReference type="InterPro" id="IPR006905">
    <property type="entry name" value="Flavin_halogenase"/>
</dbReference>
<feature type="active site" evidence="1">
    <location>
        <position position="81"/>
    </location>
</feature>
<gene>
    <name evidence="3" type="ORF">C7I55_18700</name>
</gene>
<evidence type="ECO:0000313" key="4">
    <source>
        <dbReference type="Proteomes" id="UP000241167"/>
    </source>
</evidence>
<organism evidence="3 4">
    <name type="scientific">Allosphingosinicella deserti</name>
    <dbReference type="NCBI Taxonomy" id="2116704"/>
    <lineage>
        <taxon>Bacteria</taxon>
        <taxon>Pseudomonadati</taxon>
        <taxon>Pseudomonadota</taxon>
        <taxon>Alphaproteobacteria</taxon>
        <taxon>Sphingomonadales</taxon>
        <taxon>Sphingomonadaceae</taxon>
        <taxon>Allosphingosinicella</taxon>
    </lineage>
</organism>
<dbReference type="GO" id="GO:0004497">
    <property type="term" value="F:monooxygenase activity"/>
    <property type="evidence" value="ECO:0007669"/>
    <property type="project" value="InterPro"/>
</dbReference>
<feature type="binding site" evidence="2">
    <location>
        <position position="81"/>
    </location>
    <ligand>
        <name>7-chloro-L-tryptophan</name>
        <dbReference type="ChEBI" id="CHEBI:58713"/>
    </ligand>
</feature>
<keyword evidence="2" id="KW-0547">Nucleotide-binding</keyword>
<sequence>MREDRIKKVVVVGGGTAGWMAAAALAKTMGAMPDFSIEVIESDEIGTVGVGEATIPQILLFNEMLGLDEDDFVRATNATYKLGIEFVDWTRLGHRYVHPFGIYGLDMMGVEFHHHWLKGRALGDETPLDDYSLAVVAGLKGRFMRPRPDQPKSPVSKIAYAFQFDAGLYAQYLRRFSEARRVVRTEGRIVDVALNGETGFVDSVVLQSGARIGGDLFIDCSGFRGLLIEQALGAGFEDWSTWLPCDRAFAVPCETGADQQPLTRSTARGAGWQWRIPLQHRTGNGYVYSSAHISDDEAAATLLANLDGAPLADPKPLCFTAGHRKKAWVKNVVALGLAGGFLEPLESTSIHLVQSGIARLMSLFPTRRFDPLEIERFNARTEREYVDIRDFLILHYKATERNDTPFWDYCRTLPPPDGLAYKMEMFRRNGRVFREHEELFTETSWLSVMVGQGIEANGYHPTADLLPDDETLRRLAHVRRVVQQTADMMPTQFDFLEQQGSATHLSLRRAS</sequence>
<accession>A0A2P7QKH6</accession>